<comment type="similarity">
    <text evidence="1 7">Belongs to the RNA polymerase beta chain family.</text>
</comment>
<dbReference type="Gene3D" id="2.40.270.10">
    <property type="entry name" value="DNA-directed RNA polymerase, subunit 2, domain 6"/>
    <property type="match status" value="1"/>
</dbReference>
<dbReference type="PANTHER" id="PTHR20856">
    <property type="entry name" value="DNA-DIRECTED RNA POLYMERASE I SUBUNIT 2"/>
    <property type="match status" value="1"/>
</dbReference>
<comment type="catalytic activity">
    <reaction evidence="6 8">
        <text>RNA(n) + a ribonucleoside 5'-triphosphate = RNA(n+1) + diphosphate</text>
        <dbReference type="Rhea" id="RHEA:21248"/>
        <dbReference type="Rhea" id="RHEA-COMP:14527"/>
        <dbReference type="Rhea" id="RHEA-COMP:17342"/>
        <dbReference type="ChEBI" id="CHEBI:33019"/>
        <dbReference type="ChEBI" id="CHEBI:61557"/>
        <dbReference type="ChEBI" id="CHEBI:140395"/>
        <dbReference type="EC" id="2.7.7.6"/>
    </reaction>
</comment>
<organism evidence="15 16">
    <name type="scientific">Miscanthus lutarioriparius</name>
    <dbReference type="NCBI Taxonomy" id="422564"/>
    <lineage>
        <taxon>Eukaryota</taxon>
        <taxon>Viridiplantae</taxon>
        <taxon>Streptophyta</taxon>
        <taxon>Embryophyta</taxon>
        <taxon>Tracheophyta</taxon>
        <taxon>Spermatophyta</taxon>
        <taxon>Magnoliopsida</taxon>
        <taxon>Liliopsida</taxon>
        <taxon>Poales</taxon>
        <taxon>Poaceae</taxon>
        <taxon>PACMAD clade</taxon>
        <taxon>Panicoideae</taxon>
        <taxon>Andropogonodae</taxon>
        <taxon>Andropogoneae</taxon>
        <taxon>Saccharinae</taxon>
        <taxon>Miscanthus</taxon>
    </lineage>
</organism>
<reference evidence="15" key="1">
    <citation type="submission" date="2020-10" db="EMBL/GenBank/DDBJ databases">
        <authorList>
            <person name="Han B."/>
            <person name="Lu T."/>
            <person name="Zhao Q."/>
            <person name="Huang X."/>
            <person name="Zhao Y."/>
        </authorList>
    </citation>
    <scope>NUCLEOTIDE SEQUENCE</scope>
</reference>
<dbReference type="Pfam" id="PF00562">
    <property type="entry name" value="RNA_pol_Rpb2_6"/>
    <property type="match status" value="1"/>
</dbReference>
<protein>
    <recommendedName>
        <fullName evidence="8">DNA-directed RNA polymerase subunit beta</fullName>
        <ecNumber evidence="8">2.7.7.6</ecNumber>
    </recommendedName>
</protein>
<dbReference type="InterPro" id="IPR015712">
    <property type="entry name" value="DNA-dir_RNA_pol_su2"/>
</dbReference>
<comment type="function">
    <text evidence="8">DNA-dependent RNA polymerase catalyzes the transcription of DNA into RNA using the four ribonucleoside triphosphates as substrates.</text>
</comment>
<dbReference type="EMBL" id="CAJGYO010000001">
    <property type="protein sequence ID" value="CAD6202754.1"/>
    <property type="molecule type" value="Genomic_DNA"/>
</dbReference>
<keyword evidence="3 8" id="KW-0808">Transferase</keyword>
<dbReference type="Proteomes" id="UP000604825">
    <property type="component" value="Unassembled WGS sequence"/>
</dbReference>
<feature type="compositionally biased region" description="Polar residues" evidence="9">
    <location>
        <begin position="7"/>
        <end position="16"/>
    </location>
</feature>
<dbReference type="Gene3D" id="3.90.1100.10">
    <property type="match status" value="1"/>
</dbReference>
<gene>
    <name evidence="15" type="ORF">NCGR_LOCUS992</name>
</gene>
<dbReference type="InterPro" id="IPR007641">
    <property type="entry name" value="RNA_pol_Rpb2_7"/>
</dbReference>
<dbReference type="Gene3D" id="3.90.1800.10">
    <property type="entry name" value="RNA polymerase alpha subunit dimerisation domain"/>
    <property type="match status" value="1"/>
</dbReference>
<evidence type="ECO:0000256" key="5">
    <source>
        <dbReference type="ARBA" id="ARBA00023163"/>
    </source>
</evidence>
<dbReference type="InterPro" id="IPR007120">
    <property type="entry name" value="DNA-dir_RNAP_su2_dom"/>
</dbReference>
<feature type="compositionally biased region" description="Basic and acidic residues" evidence="9">
    <location>
        <begin position="33"/>
        <end position="42"/>
    </location>
</feature>
<evidence type="ECO:0000256" key="9">
    <source>
        <dbReference type="SAM" id="MobiDB-lite"/>
    </source>
</evidence>
<feature type="domain" description="RNA polymerase Rpb2" evidence="12">
    <location>
        <begin position="336"/>
        <end position="372"/>
    </location>
</feature>
<feature type="compositionally biased region" description="Acidic residues" evidence="9">
    <location>
        <begin position="17"/>
        <end position="26"/>
    </location>
</feature>
<keyword evidence="16" id="KW-1185">Reference proteome</keyword>
<evidence type="ECO:0000256" key="2">
    <source>
        <dbReference type="ARBA" id="ARBA00022478"/>
    </source>
</evidence>
<dbReference type="OrthoDB" id="10248617at2759"/>
<dbReference type="InterPro" id="IPR007121">
    <property type="entry name" value="RNA_pol_bsu_CS"/>
</dbReference>
<dbReference type="FunFam" id="3.90.1100.10:FF:000012">
    <property type="entry name" value="DNA-directed RNA polymerase subunit beta"/>
    <property type="match status" value="1"/>
</dbReference>
<dbReference type="AlphaFoldDB" id="A0A811M859"/>
<dbReference type="InterPro" id="IPR007642">
    <property type="entry name" value="RNA_pol_Rpb2_2"/>
</dbReference>
<feature type="domain" description="RNA polymerase beta subunit protrusion" evidence="13">
    <location>
        <begin position="168"/>
        <end position="420"/>
    </location>
</feature>
<dbReference type="Pfam" id="PF04563">
    <property type="entry name" value="RNA_pol_Rpb2_1"/>
    <property type="match status" value="1"/>
</dbReference>
<dbReference type="GO" id="GO:0000428">
    <property type="term" value="C:DNA-directed RNA polymerase complex"/>
    <property type="evidence" value="ECO:0007669"/>
    <property type="project" value="UniProtKB-KW"/>
</dbReference>
<dbReference type="GO" id="GO:0003677">
    <property type="term" value="F:DNA binding"/>
    <property type="evidence" value="ECO:0007669"/>
    <property type="project" value="InterPro"/>
</dbReference>
<feature type="domain" description="RNA polymerase Rpb2" evidence="11">
    <location>
        <begin position="744"/>
        <end position="820"/>
    </location>
</feature>
<dbReference type="InterPro" id="IPR037034">
    <property type="entry name" value="RNA_pol_Rpb2_2_sf"/>
</dbReference>
<accession>A0A811M859</accession>
<evidence type="ECO:0000259" key="10">
    <source>
        <dbReference type="Pfam" id="PF00562"/>
    </source>
</evidence>
<dbReference type="Pfam" id="PF04560">
    <property type="entry name" value="RNA_pol_Rpb2_7"/>
    <property type="match status" value="1"/>
</dbReference>
<comment type="caution">
    <text evidence="15">The sequence shown here is derived from an EMBL/GenBank/DDBJ whole genome shotgun (WGS) entry which is preliminary data.</text>
</comment>
<name>A0A811M859_9POAL</name>
<keyword evidence="5 8" id="KW-0804">Transcription</keyword>
<evidence type="ECO:0000259" key="13">
    <source>
        <dbReference type="Pfam" id="PF04563"/>
    </source>
</evidence>
<dbReference type="EC" id="2.7.7.6" evidence="8"/>
<evidence type="ECO:0000256" key="6">
    <source>
        <dbReference type="ARBA" id="ARBA00048552"/>
    </source>
</evidence>
<keyword evidence="4 8" id="KW-0548">Nucleotidyltransferase</keyword>
<dbReference type="InterPro" id="IPR007645">
    <property type="entry name" value="RNA_pol_Rpb2_3"/>
</dbReference>
<feature type="region of interest" description="Disordered" evidence="9">
    <location>
        <begin position="1"/>
        <end position="80"/>
    </location>
</feature>
<dbReference type="PROSITE" id="PS01166">
    <property type="entry name" value="RNA_POL_BETA"/>
    <property type="match status" value="1"/>
</dbReference>
<evidence type="ECO:0000256" key="3">
    <source>
        <dbReference type="ARBA" id="ARBA00022679"/>
    </source>
</evidence>
<proteinExistence type="inferred from homology"/>
<evidence type="ECO:0000313" key="15">
    <source>
        <dbReference type="EMBL" id="CAD6202754.1"/>
    </source>
</evidence>
<dbReference type="Pfam" id="PF04561">
    <property type="entry name" value="RNA_pol_Rpb2_2"/>
    <property type="match status" value="1"/>
</dbReference>
<dbReference type="GO" id="GO:0003899">
    <property type="term" value="F:DNA-directed RNA polymerase activity"/>
    <property type="evidence" value="ECO:0007669"/>
    <property type="project" value="UniProtKB-EC"/>
</dbReference>
<sequence>MEELQKDSGQPSNGSDSEPEAMELDDNGAGKSHSMDRNRDSPIDVDEGQSSMDVDIKGKSSLNDDVNGKSSSEPCSNAPIDMSVESREKFCKEASRSFFDEVGLISHQINSYNEFVSHGLQELFDSLGEVIVEPAMILQRKDQVYSLEKSDKSKTGNYGFVQKRDFMNETHWIFIGLLPVMVKSNLCLLHSLKESECLFDVGGYFLVKGMEKVFIAQEQRCLKRLWISDRPCWIISFMSEMKSRRIYIKLVESTRNEDFSGSKIISISFLYATMPIWLLFFALGISSDKEAFDVIDMQDYKARQYVDELVKSSRFPPAESFDDYIARFLFADISGNRNKALFLGYMVKCLLMAFTGKRKCDNKDDFRNKRLDLPGELLGRELRAHLRLAERRMVKAIQRDLNSDRELQDLERYIDASIVTNGLNRAFSTGSWCHPYKRAERCSGIVATLRRTNPLQMMSDLRKTRQRVAYAGKAGDARYPNPSYWGKLCFMSTPDGENCGLVKNLAVTTIVSSRVVQPLIESFVSCGMSKLNDIPTEHIQRMDKIFLNGNWVGSCKDSASFVFRLRCMRRSNLIDPQVEIKRDKHHKEVRTPCLGDKFSSMHGQKGVVGFLESQENFPFTHKGIVPDIVINPHAFPTRQTPGQLLEAALGKGIACKGTMRYATPFTTASVDVIAEQLHRAGYSRWGAENVLSGRTGERMQSLVFMGPTFYQRLIHMSEDKVKFRNTGPVHPLTRQPVADRKRFGGVKFGEMERDCLLAHGSAANLHEHLFMLSDFSQMHICQTCERVANSSENIVRINVPYGAKLLYQELFSMGICLKFDTEVC</sequence>
<evidence type="ECO:0000259" key="12">
    <source>
        <dbReference type="Pfam" id="PF04561"/>
    </source>
</evidence>
<dbReference type="Pfam" id="PF04565">
    <property type="entry name" value="RNA_pol_Rpb2_3"/>
    <property type="match status" value="1"/>
</dbReference>
<dbReference type="GO" id="GO:0032549">
    <property type="term" value="F:ribonucleoside binding"/>
    <property type="evidence" value="ECO:0007669"/>
    <property type="project" value="InterPro"/>
</dbReference>
<keyword evidence="2 8" id="KW-0240">DNA-directed RNA polymerase</keyword>
<evidence type="ECO:0000256" key="4">
    <source>
        <dbReference type="ARBA" id="ARBA00022695"/>
    </source>
</evidence>
<evidence type="ECO:0000313" key="16">
    <source>
        <dbReference type="Proteomes" id="UP000604825"/>
    </source>
</evidence>
<feature type="domain" description="DNA-directed RNA polymerase subunit 2 hybrid-binding" evidence="10">
    <location>
        <begin position="587"/>
        <end position="742"/>
    </location>
</feature>
<dbReference type="GO" id="GO:0006351">
    <property type="term" value="P:DNA-templated transcription"/>
    <property type="evidence" value="ECO:0007669"/>
    <property type="project" value="InterPro"/>
</dbReference>
<evidence type="ECO:0000256" key="1">
    <source>
        <dbReference type="ARBA" id="ARBA00006835"/>
    </source>
</evidence>
<dbReference type="InterPro" id="IPR037033">
    <property type="entry name" value="DNA-dir_RNAP_su2_hyb_sf"/>
</dbReference>
<dbReference type="SUPFAM" id="SSF64484">
    <property type="entry name" value="beta and beta-prime subunits of DNA dependent RNA-polymerase"/>
    <property type="match status" value="1"/>
</dbReference>
<dbReference type="Gene3D" id="3.90.1110.10">
    <property type="entry name" value="RNA polymerase Rpb2, domain 2"/>
    <property type="match status" value="1"/>
</dbReference>
<evidence type="ECO:0000259" key="11">
    <source>
        <dbReference type="Pfam" id="PF04560"/>
    </source>
</evidence>
<dbReference type="InterPro" id="IPR007644">
    <property type="entry name" value="RNA_pol_bsu_protrusion"/>
</dbReference>
<feature type="domain" description="RNA polymerase Rpb2" evidence="14">
    <location>
        <begin position="449"/>
        <end position="509"/>
    </location>
</feature>
<evidence type="ECO:0000259" key="14">
    <source>
        <dbReference type="Pfam" id="PF04565"/>
    </source>
</evidence>
<feature type="compositionally biased region" description="Polar residues" evidence="9">
    <location>
        <begin position="60"/>
        <end position="75"/>
    </location>
</feature>
<evidence type="ECO:0000256" key="8">
    <source>
        <dbReference type="RuleBase" id="RU363031"/>
    </source>
</evidence>
<dbReference type="CDD" id="cd00653">
    <property type="entry name" value="RNA_pol_B_RPB2"/>
    <property type="match status" value="1"/>
</dbReference>
<evidence type="ECO:0000256" key="7">
    <source>
        <dbReference type="RuleBase" id="RU000434"/>
    </source>
</evidence>